<dbReference type="GO" id="GO:0042956">
    <property type="term" value="P:maltodextrin transmembrane transport"/>
    <property type="evidence" value="ECO:0007669"/>
    <property type="project" value="TreeGrafter"/>
</dbReference>
<proteinExistence type="inferred from homology"/>
<keyword evidence="3" id="KW-0732">Signal</keyword>
<dbReference type="GO" id="GO:0015768">
    <property type="term" value="P:maltose transport"/>
    <property type="evidence" value="ECO:0007669"/>
    <property type="project" value="TreeGrafter"/>
</dbReference>
<dbReference type="InterPro" id="IPR006059">
    <property type="entry name" value="SBP"/>
</dbReference>
<accession>A0A1F5ZQU0</accession>
<dbReference type="GO" id="GO:0055052">
    <property type="term" value="C:ATP-binding cassette (ABC) transporter complex, substrate-binding subunit-containing"/>
    <property type="evidence" value="ECO:0007669"/>
    <property type="project" value="TreeGrafter"/>
</dbReference>
<gene>
    <name evidence="6" type="ORF">A2773_04110</name>
</gene>
<dbReference type="Proteomes" id="UP000177383">
    <property type="component" value="Unassembled WGS sequence"/>
</dbReference>
<reference evidence="6 7" key="1">
    <citation type="journal article" date="2016" name="Nat. Commun.">
        <title>Thousands of microbial genomes shed light on interconnected biogeochemical processes in an aquifer system.</title>
        <authorList>
            <person name="Anantharaman K."/>
            <person name="Brown C.T."/>
            <person name="Hug L.A."/>
            <person name="Sharon I."/>
            <person name="Castelle C.J."/>
            <person name="Probst A.J."/>
            <person name="Thomas B.C."/>
            <person name="Singh A."/>
            <person name="Wilkins M.J."/>
            <person name="Karaoz U."/>
            <person name="Brodie E.L."/>
            <person name="Williams K.H."/>
            <person name="Hubbard S.S."/>
            <person name="Banfield J.F."/>
        </authorList>
    </citation>
    <scope>NUCLEOTIDE SEQUENCE [LARGE SCALE GENOMIC DNA]</scope>
</reference>
<comment type="similarity">
    <text evidence="1">Belongs to the bacterial solute-binding protein 1 family.</text>
</comment>
<evidence type="ECO:0000256" key="3">
    <source>
        <dbReference type="ARBA" id="ARBA00022729"/>
    </source>
</evidence>
<keyword evidence="5" id="KW-0812">Transmembrane</keyword>
<dbReference type="PANTHER" id="PTHR30061:SF50">
    <property type="entry name" value="MALTOSE_MALTODEXTRIN-BINDING PERIPLASMIC PROTEIN"/>
    <property type="match status" value="1"/>
</dbReference>
<dbReference type="EMBL" id="MFJE01000012">
    <property type="protein sequence ID" value="OGG14771.1"/>
    <property type="molecule type" value="Genomic_DNA"/>
</dbReference>
<dbReference type="Gene3D" id="3.40.190.10">
    <property type="entry name" value="Periplasmic binding protein-like II"/>
    <property type="match status" value="1"/>
</dbReference>
<comment type="caution">
    <text evidence="6">The sequence shown here is derived from an EMBL/GenBank/DDBJ whole genome shotgun (WGS) entry which is preliminary data.</text>
</comment>
<keyword evidence="5" id="KW-0472">Membrane</keyword>
<evidence type="ECO:0000256" key="1">
    <source>
        <dbReference type="ARBA" id="ARBA00008520"/>
    </source>
</evidence>
<evidence type="ECO:0000256" key="4">
    <source>
        <dbReference type="SAM" id="MobiDB-lite"/>
    </source>
</evidence>
<protein>
    <submittedName>
        <fullName evidence="6">Uncharacterized protein</fullName>
    </submittedName>
</protein>
<organism evidence="6 7">
    <name type="scientific">Candidatus Gottesmanbacteria bacterium RIFCSPHIGHO2_01_FULL_39_10</name>
    <dbReference type="NCBI Taxonomy" id="1798375"/>
    <lineage>
        <taxon>Bacteria</taxon>
        <taxon>Candidatus Gottesmaniibacteriota</taxon>
    </lineage>
</organism>
<dbReference type="STRING" id="1798375.A2773_04110"/>
<dbReference type="GO" id="GO:1901982">
    <property type="term" value="F:maltose binding"/>
    <property type="evidence" value="ECO:0007669"/>
    <property type="project" value="TreeGrafter"/>
</dbReference>
<name>A0A1F5ZQU0_9BACT</name>
<feature type="compositionally biased region" description="Basic and acidic residues" evidence="4">
    <location>
        <begin position="1"/>
        <end position="10"/>
    </location>
</feature>
<feature type="region of interest" description="Disordered" evidence="4">
    <location>
        <begin position="1"/>
        <end position="67"/>
    </location>
</feature>
<feature type="transmembrane region" description="Helical" evidence="5">
    <location>
        <begin position="77"/>
        <end position="99"/>
    </location>
</feature>
<feature type="compositionally biased region" description="Polar residues" evidence="4">
    <location>
        <begin position="12"/>
        <end position="22"/>
    </location>
</feature>
<dbReference type="SUPFAM" id="SSF53850">
    <property type="entry name" value="Periplasmic binding protein-like II"/>
    <property type="match status" value="1"/>
</dbReference>
<evidence type="ECO:0000313" key="7">
    <source>
        <dbReference type="Proteomes" id="UP000177383"/>
    </source>
</evidence>
<dbReference type="Pfam" id="PF01547">
    <property type="entry name" value="SBP_bac_1"/>
    <property type="match status" value="1"/>
</dbReference>
<evidence type="ECO:0000313" key="6">
    <source>
        <dbReference type="EMBL" id="OGG14771.1"/>
    </source>
</evidence>
<evidence type="ECO:0000256" key="2">
    <source>
        <dbReference type="ARBA" id="ARBA00022448"/>
    </source>
</evidence>
<sequence length="516" mass="57097">MMDNLPKEENDQNPTSSQTQGEVYQADDAYSAQLTPETPPQPSYQDQSQVPPPPSGPSAGYENVPPPPYEERSKLKIFAVIGLILLFLVILFLGVRFLLTRGDKTAKSAALTYWGLWEDPQVVQPLIDEFQKANPNIKITYTKQNPKEYRERLQAALGRGEGPDIFRFHNTWTDMMLADLSPLPQTIYSPADFDKTFYPVVKDDVQRGGNYYGIPLEIDGLVLLYNEDIVKAAGVTQIPQNWEDFQNLAQNLTVKDSNGTIQTAGVALGSADNIAHFSDILALMFLQNGTNLKDPQGQCADPTITTCATDTLVFYRRFASPPGNTWDDNLDNSLISFAGGKVAMIFAPTWQIFTIKQLNPDLNLKVAQVPQLPGINIHWATYWIEGVSKRSKSQEAAWQFLKFLSSKESLTKLYTQEAKTRFFGEPYSRVDLGETLAQDPYLAPLIAEAPTMKSFPLASNTQDNGINDQMIKYLLDSVNSMKEGGSAEGALGTIASGFNQILQKFGVLAAPPTASQ</sequence>
<keyword evidence="5" id="KW-1133">Transmembrane helix</keyword>
<evidence type="ECO:0000256" key="5">
    <source>
        <dbReference type="SAM" id="Phobius"/>
    </source>
</evidence>
<dbReference type="PANTHER" id="PTHR30061">
    <property type="entry name" value="MALTOSE-BINDING PERIPLASMIC PROTEIN"/>
    <property type="match status" value="1"/>
</dbReference>
<keyword evidence="2" id="KW-0813">Transport</keyword>
<dbReference type="AlphaFoldDB" id="A0A1F5ZQU0"/>